<reference evidence="2 3" key="1">
    <citation type="submission" date="2022-06" db="EMBL/GenBank/DDBJ databases">
        <title>Paraconexibacter antarcticus.</title>
        <authorList>
            <person name="Kim C.S."/>
        </authorList>
    </citation>
    <scope>NUCLEOTIDE SEQUENCE [LARGE SCALE GENOMIC DNA]</scope>
    <source>
        <strain evidence="2 3">02-257</strain>
    </source>
</reference>
<dbReference type="RefSeq" id="WP_254573352.1">
    <property type="nucleotide sequence ID" value="NZ_CP098502.1"/>
</dbReference>
<sequence length="231" mass="24430">MAVPFSSVFGALGAVAGQTRAVAREIPGVRTLEAQVAEAERALVRELKRRLDGVDDRPLAALGEAPEPASPGPPPSPAETMGALLRQSMRNTPADSRRALHGTLLAEIVPDEARILSALSDGSAYPLVHVAEPGVGPFQKRVLENASSVGRAAGVALPDRTHIYVAHLRRLGLVETGPEDTSIRDEYELLLSDAAVRAAIGGISRGPLGPRIIRQTVRLSPLGRELWDATT</sequence>
<name>A0ABY5DYR6_9ACTN</name>
<dbReference type="Pfam" id="PF14337">
    <property type="entry name" value="Abi_alpha"/>
    <property type="match status" value="1"/>
</dbReference>
<accession>A0ABY5DYR6</accession>
<evidence type="ECO:0000256" key="1">
    <source>
        <dbReference type="SAM" id="MobiDB-lite"/>
    </source>
</evidence>
<feature type="compositionally biased region" description="Pro residues" evidence="1">
    <location>
        <begin position="68"/>
        <end position="77"/>
    </location>
</feature>
<organism evidence="2 3">
    <name type="scientific">Paraconexibacter antarcticus</name>
    <dbReference type="NCBI Taxonomy" id="2949664"/>
    <lineage>
        <taxon>Bacteria</taxon>
        <taxon>Bacillati</taxon>
        <taxon>Actinomycetota</taxon>
        <taxon>Thermoleophilia</taxon>
        <taxon>Solirubrobacterales</taxon>
        <taxon>Paraconexibacteraceae</taxon>
        <taxon>Paraconexibacter</taxon>
    </lineage>
</organism>
<proteinExistence type="predicted"/>
<keyword evidence="3" id="KW-1185">Reference proteome</keyword>
<feature type="region of interest" description="Disordered" evidence="1">
    <location>
        <begin position="55"/>
        <end position="81"/>
    </location>
</feature>
<evidence type="ECO:0000313" key="3">
    <source>
        <dbReference type="Proteomes" id="UP001056035"/>
    </source>
</evidence>
<dbReference type="Proteomes" id="UP001056035">
    <property type="component" value="Chromosome"/>
</dbReference>
<dbReference type="InterPro" id="IPR025506">
    <property type="entry name" value="Abi_alpha"/>
</dbReference>
<dbReference type="EMBL" id="CP098502">
    <property type="protein sequence ID" value="UTI66685.1"/>
    <property type="molecule type" value="Genomic_DNA"/>
</dbReference>
<evidence type="ECO:0000313" key="2">
    <source>
        <dbReference type="EMBL" id="UTI66685.1"/>
    </source>
</evidence>
<dbReference type="Gene3D" id="3.30.110.190">
    <property type="match status" value="1"/>
</dbReference>
<gene>
    <name evidence="2" type="ORF">NBH00_10860</name>
</gene>
<protein>
    <submittedName>
        <fullName evidence="2">DUF4393 domain-containing protein</fullName>
    </submittedName>
</protein>